<dbReference type="HOGENOM" id="CLU_000612_0_0_1"/>
<dbReference type="PANTHER" id="PTHR46093">
    <property type="entry name" value="ACYL-COA-BINDING DOMAIN-CONTAINING PROTEIN 5"/>
    <property type="match status" value="1"/>
</dbReference>
<dbReference type="Pfam" id="PF00431">
    <property type="entry name" value="CUB"/>
    <property type="match status" value="1"/>
</dbReference>
<dbReference type="Pfam" id="PF24973">
    <property type="entry name" value="EGF_LMN_ATRN"/>
    <property type="match status" value="3"/>
</dbReference>
<dbReference type="PROSITE" id="PS50027">
    <property type="entry name" value="EGF_LAM_2"/>
    <property type="match status" value="2"/>
</dbReference>
<dbReference type="Pfam" id="PF12947">
    <property type="entry name" value="EGF_3"/>
    <property type="match status" value="1"/>
</dbReference>
<dbReference type="Proteomes" id="UP000014760">
    <property type="component" value="Unassembled WGS sequence"/>
</dbReference>
<evidence type="ECO:0000259" key="17">
    <source>
        <dbReference type="PROSITE" id="PS01180"/>
    </source>
</evidence>
<dbReference type="PRINTS" id="PR00011">
    <property type="entry name" value="EGFLAMININ"/>
</dbReference>
<evidence type="ECO:0000256" key="7">
    <source>
        <dbReference type="ARBA" id="ARBA00022837"/>
    </source>
</evidence>
<dbReference type="SUPFAM" id="SSF49854">
    <property type="entry name" value="Spermadhesin, CUB domain"/>
    <property type="match status" value="2"/>
</dbReference>
<dbReference type="GO" id="GO:0005509">
    <property type="term" value="F:calcium ion binding"/>
    <property type="evidence" value="ECO:0007669"/>
    <property type="project" value="InterPro"/>
</dbReference>
<keyword evidence="10 13" id="KW-1015">Disulfide bond</keyword>
<gene>
    <name evidence="20" type="ORF">CAPTEDRAFT_98908</name>
</gene>
<keyword evidence="5 16" id="KW-0732">Signal</keyword>
<dbReference type="FunFam" id="2.10.25.10:FF:000191">
    <property type="entry name" value="Multiple epidermal growth factor-like domains 8"/>
    <property type="match status" value="1"/>
</dbReference>
<evidence type="ECO:0000259" key="19">
    <source>
        <dbReference type="PROSITE" id="PS50027"/>
    </source>
</evidence>
<dbReference type="Gene3D" id="2.60.120.290">
    <property type="entry name" value="Spermadhesin, CUB domain"/>
    <property type="match status" value="2"/>
</dbReference>
<dbReference type="PROSITE" id="PS01180">
    <property type="entry name" value="CUB"/>
    <property type="match status" value="2"/>
</dbReference>
<organism evidence="20">
    <name type="scientific">Capitella teleta</name>
    <name type="common">Polychaete worm</name>
    <dbReference type="NCBI Taxonomy" id="283909"/>
    <lineage>
        <taxon>Eukaryota</taxon>
        <taxon>Metazoa</taxon>
        <taxon>Spiralia</taxon>
        <taxon>Lophotrochozoa</taxon>
        <taxon>Annelida</taxon>
        <taxon>Polychaeta</taxon>
        <taxon>Sedentaria</taxon>
        <taxon>Scolecida</taxon>
        <taxon>Capitellidae</taxon>
        <taxon>Capitella</taxon>
    </lineage>
</organism>
<dbReference type="CDD" id="cd00054">
    <property type="entry name" value="EGF_CA"/>
    <property type="match status" value="1"/>
</dbReference>
<dbReference type="Pfam" id="PF00053">
    <property type="entry name" value="EGF_laminin"/>
    <property type="match status" value="1"/>
</dbReference>
<evidence type="ECO:0000256" key="14">
    <source>
        <dbReference type="PROSITE-ProRule" id="PRU00460"/>
    </source>
</evidence>
<dbReference type="InterPro" id="IPR016201">
    <property type="entry name" value="PSI"/>
</dbReference>
<dbReference type="SMART" id="SM00180">
    <property type="entry name" value="EGF_Lam"/>
    <property type="match status" value="4"/>
</dbReference>
<dbReference type="InterPro" id="IPR000742">
    <property type="entry name" value="EGF"/>
</dbReference>
<dbReference type="PROSITE" id="PS01187">
    <property type="entry name" value="EGF_CA"/>
    <property type="match status" value="1"/>
</dbReference>
<evidence type="ECO:0000256" key="13">
    <source>
        <dbReference type="PROSITE-ProRule" id="PRU00076"/>
    </source>
</evidence>
<keyword evidence="7" id="KW-0106">Calcium</keyword>
<keyword evidence="12 14" id="KW-0424">Laminin EGF-like domain</keyword>
<dbReference type="PROSITE" id="PS00022">
    <property type="entry name" value="EGF_1"/>
    <property type="match status" value="4"/>
</dbReference>
<feature type="domain" description="CUB" evidence="17">
    <location>
        <begin position="1159"/>
        <end position="1295"/>
    </location>
</feature>
<dbReference type="SUPFAM" id="SSF57196">
    <property type="entry name" value="EGF/Laminin"/>
    <property type="match status" value="4"/>
</dbReference>
<comment type="caution">
    <text evidence="13">Lacks conserved residue(s) required for the propagation of feature annotation.</text>
</comment>
<feature type="domain" description="CUB" evidence="17">
    <location>
        <begin position="20"/>
        <end position="128"/>
    </location>
</feature>
<evidence type="ECO:0000256" key="15">
    <source>
        <dbReference type="SAM" id="Phobius"/>
    </source>
</evidence>
<feature type="chain" id="PRO_5008786994" description="Multiple epidermal growth factor-like domains protein 8" evidence="16">
    <location>
        <begin position="20"/>
        <end position="2626"/>
    </location>
</feature>
<keyword evidence="3 13" id="KW-0245">EGF-like domain</keyword>
<evidence type="ECO:0008006" key="23">
    <source>
        <dbReference type="Google" id="ProtNLM"/>
    </source>
</evidence>
<dbReference type="Pfam" id="PF23106">
    <property type="entry name" value="EGF_Teneurin"/>
    <property type="match status" value="1"/>
</dbReference>
<dbReference type="OrthoDB" id="263283at2759"/>
<dbReference type="OMA" id="PVCQWCD"/>
<feature type="domain" description="Laminin EGF-like" evidence="19">
    <location>
        <begin position="1060"/>
        <end position="1106"/>
    </location>
</feature>
<dbReference type="PROSITE" id="PS50026">
    <property type="entry name" value="EGF_3"/>
    <property type="match status" value="3"/>
</dbReference>
<dbReference type="EMBL" id="AMQN01002715">
    <property type="status" value="NOT_ANNOTATED_CDS"/>
    <property type="molecule type" value="Genomic_DNA"/>
</dbReference>
<evidence type="ECO:0000256" key="2">
    <source>
        <dbReference type="ARBA" id="ARBA00022441"/>
    </source>
</evidence>
<keyword evidence="4 15" id="KW-0812">Transmembrane</keyword>
<sequence>MGVLLLAAQLIILLPGVSSCNGRQVLNVSSGVITDGRGEYPASAHCEWLIVGEKGKFISLEFVSMHTECSYDYLFIYDGSSYSSPLLGSFSGDTLPDKVLARSGYMLIYFFSDRNYIRQGFYAKYNVTDCAFDCNSATKRGVCDSRTHSCHCQSGFTGEACEIATCPDFCSGHGTCNFDFGQCDCDEGFAGHDCRLAMRSNKGQSTWFLVAPEGTGFLARAGHAGVFVKSMNSLFIFGGNSLNHIFSDFVYFDFTMNSWQEVLPRQGAPWPSARHNHAMVAHENKIYLYGGSLTNDSHSDELWCYDFALQQWSLRALNSSVRPKAVASHTLTLVDDQWLYLFGGRTDLGAYISDMYRIQLHEDAEWEHVMARGGKVANRRLVGHTTVYHPESRSLLVFGGFLPDYARFPKRTNALHAYHVVENYWSQIHFMKQDDGSEAVHYPKDRAFHSAAILGNYMVIYGGNSHIHHSEEVCYDYDIYFYHLGCHRWLNHVPLEDAFPGGPNAVHRGRFSHVAVPAFGNTILITGGYKGSVLGDLIAYTVPLAIAQNENETVGSDHCLLYNEYQHCQLDPECIWCMRRSKPASPGDYRPGSCPGICGALTTCLDCTIQGQGAVTVNATAALVHNEQCAWCVKEAQCQKIDGTKSGLDGWWGKNSSRLVAASECRLEDYPAGLHWLKHRYPPNWSQPDAKVIVAELDDATYESEIAKRPAGRSIFPVEARGYRYYLEHRATQHIAGPKQTQVASTMQLEWTGALSIVTSEFLEPFNNGTCQIHETCLACMTDSQCGWCMKSTVCLPRVATGLASWQCGVLDTSAPYLITEPRECDVCGDHVDCQSCSGHSFCEWLTSEARCLRKGRFESSITDPAACPRPCQERTDCSWCLEEQNECAWCEQTHTCFPFVEYIMRFSYGGCTSWIDSMSEHQCRNCSRHLGCDDCLSDHGCGWCGDVDNPTIGACLEGDFTDLNCSAVTTLTSASWSYGFCPDVEECRLGLHDCHENATCINTFTSFKCECKRGFMGDGRLTCDRTCHYDCVHGSCSNRPDYQCLCYTGWTGPECNTSCECHGHSTCSEGVGLCDECQQWTMGKHCDVCRPGSFGNATSPSGCQQCHCNGHGDEAFGFCNRQTGVCHCTHNTFGDFCELCIDGYYGNPRNGRKCYMECNGRTIATNISTGALGSYEGAGVRDKGHVYCLWILTVFPSLDHQHPPALIPSITFTMEMDITTTCSRDYVYIYDGIPAFIGSDDNPLPSNLLAAICGYSLEQPMHVVSATGYLVIFFEGNIETTSTTRGFNASYHINACPEFCSSPRHRCVDSQCVCEQGFGGIDCEIEFCPMNCSEDFDQGICDHELNQCLCYPGYAGLDCSEVVAPFSAVLEEVSNPWRFEGLNAFSSDLSRMAHSMVSCGDQVYVFGGFSLSRGELDDLFVYESGEWALLYPTTSDKPLPRYHHAAVCLPNLRALYVFGGLVGGYGAANDLWKFNLDANRWTQVSVRTPEGKSVDAPLMAGHTMTPVGDAKVIVIGGFSSENFFLKDVYLFDASTAEWSEMETRGSKPTGLYGHSAVFHASTNSIFVFGGYEYQIDRSLISSNLYNLDLESKAWSLLTPQANNKVCFSRSFNQHFQSYSSQPSERIFHTSLTTDKFLLVLGGRTADSEYDNSILIYQYQCNRWVDLNSSESLLSPSLSSTVPPLLRIHPIPRGSSSFYVMGGFNGIMQGSLYKLTLPVDPCALIADTQACINATGCSVCKVLDTNQTYCYAENGSRPPELVNGSRLCTQHHTCTECLSRWPMQKSHKQVCQWCSNCEKGRCIPRGESCKEFNQCNRDQLVLLDIEECVEQACQASDCPKCIEGDKCMWTRQFKRASEVGRTLSLVPIYDWNCLSITLLTVTQYTIDSSPPEECPLRCYEHSDCYDCLSSTGGEGGAQECVWSVDLQECMPPAYLPLRCSNGECGGMLTGHTDQCPLDCSIHDQCYECLSSPGCGWCAFGGLNGLGICMRGGLSTGAPTWSFSHCPAENECLNDHHHCDASENCTDLAIGFRCACKIGFLRNTNTGKCKPVCRQGCEPHGMCMEPDLCQCHFGYIGHNCSTECRCNKHSNCLSIEDKDVCLQCQNNTMGLSCEKCQPLFVGDPKNGGTCRSCEDFCSGHSMVCLSDKAFNLTYKLSGLPLDHENITKWLKEGSEDWRSTVCLNCEGRTEGPRCEYCQRGYFRTKCQCQGHSDICDPESGANCDCKNNTKSPRCDVKDDSKCYLQQCSQCTENFLGTPTHGHQCFRQMTVDFVYCFDPSTQMNCNRDHEPLRDGRTVFFAVQPKYLNVDIRIIVDVTQGALDVYYSPIDDTFVVDVDEMTGMHRIQVDQKYPFWSSAPSLQGNSVRRRKRMANDTQSASDSDKVYLMQERFARGFESFITVAQPDMFLVVRDVRDRLVITLPNSVHNLKIARFYLILRGRGHGVGSYGALLFRQDQPHIDLFVFFSVFFSCFFLFLAVCVLLWKTKQVLDSQRSRHQRRLEMKHMASRPFANALVLIDSQPHTPDSPRPNTRSIERPGYRAGRLSKHTSKYSLSNPDSFHIVPLASEPTDDGIAAVSTFFFQLPGGSCAPTKACLGSVLVTHRVLFPNHPHLISKTRRRASHASLST</sequence>
<dbReference type="SMART" id="SM00181">
    <property type="entry name" value="EGF"/>
    <property type="match status" value="10"/>
</dbReference>
<dbReference type="SMART" id="SM00179">
    <property type="entry name" value="EGF_CA"/>
    <property type="match status" value="2"/>
</dbReference>
<evidence type="ECO:0000313" key="22">
    <source>
        <dbReference type="Proteomes" id="UP000014760"/>
    </source>
</evidence>
<evidence type="ECO:0000256" key="6">
    <source>
        <dbReference type="ARBA" id="ARBA00022737"/>
    </source>
</evidence>
<dbReference type="FunFam" id="2.10.25.10:FF:000202">
    <property type="entry name" value="Multiple epidermal growth factor-like domains 8"/>
    <property type="match status" value="1"/>
</dbReference>
<reference evidence="21" key="3">
    <citation type="submission" date="2015-06" db="UniProtKB">
        <authorList>
            <consortium name="EnsemblMetazoa"/>
        </authorList>
    </citation>
    <scope>IDENTIFICATION</scope>
</reference>
<feature type="domain" description="EGF-like" evidence="18">
    <location>
        <begin position="162"/>
        <end position="195"/>
    </location>
</feature>
<dbReference type="Pfam" id="PF24981">
    <property type="entry name" value="Beta-prop_ATRN-LZTR1"/>
    <property type="match status" value="2"/>
</dbReference>
<reference evidence="20 22" key="2">
    <citation type="journal article" date="2013" name="Nature">
        <title>Insights into bilaterian evolution from three spiralian genomes.</title>
        <authorList>
            <person name="Simakov O."/>
            <person name="Marletaz F."/>
            <person name="Cho S.J."/>
            <person name="Edsinger-Gonzales E."/>
            <person name="Havlak P."/>
            <person name="Hellsten U."/>
            <person name="Kuo D.H."/>
            <person name="Larsson T."/>
            <person name="Lv J."/>
            <person name="Arendt D."/>
            <person name="Savage R."/>
            <person name="Osoegawa K."/>
            <person name="de Jong P."/>
            <person name="Grimwood J."/>
            <person name="Chapman J.A."/>
            <person name="Shapiro H."/>
            <person name="Aerts A."/>
            <person name="Otillar R.P."/>
            <person name="Terry A.Y."/>
            <person name="Boore J.L."/>
            <person name="Grigoriev I.V."/>
            <person name="Lindberg D.R."/>
            <person name="Seaver E.C."/>
            <person name="Weisblat D.A."/>
            <person name="Putnam N.H."/>
            <person name="Rokhsar D.S."/>
        </authorList>
    </citation>
    <scope>NUCLEOTIDE SEQUENCE</scope>
    <source>
        <strain evidence="20 22">I ESC-2004</strain>
    </source>
</reference>
<dbReference type="InterPro" id="IPR001881">
    <property type="entry name" value="EGF-like_Ca-bd_dom"/>
</dbReference>
<dbReference type="InterPro" id="IPR056737">
    <property type="entry name" value="Beta-prop_ATRN-MKLN-like"/>
</dbReference>
<evidence type="ECO:0000256" key="9">
    <source>
        <dbReference type="ARBA" id="ARBA00023136"/>
    </source>
</evidence>
<dbReference type="InterPro" id="IPR000859">
    <property type="entry name" value="CUB_dom"/>
</dbReference>
<dbReference type="GO" id="GO:0016020">
    <property type="term" value="C:membrane"/>
    <property type="evidence" value="ECO:0007669"/>
    <property type="project" value="UniProtKB-SubCell"/>
</dbReference>
<evidence type="ECO:0000256" key="12">
    <source>
        <dbReference type="ARBA" id="ARBA00023292"/>
    </source>
</evidence>
<feature type="disulfide bond" evidence="14">
    <location>
        <begin position="1141"/>
        <end position="1155"/>
    </location>
</feature>
<evidence type="ECO:0000256" key="11">
    <source>
        <dbReference type="ARBA" id="ARBA00023180"/>
    </source>
</evidence>
<feature type="signal peptide" evidence="16">
    <location>
        <begin position="1"/>
        <end position="19"/>
    </location>
</feature>
<dbReference type="Pfam" id="PF07645">
    <property type="entry name" value="EGF_CA"/>
    <property type="match status" value="1"/>
</dbReference>
<reference evidence="22" key="1">
    <citation type="submission" date="2012-12" db="EMBL/GenBank/DDBJ databases">
        <authorList>
            <person name="Hellsten U."/>
            <person name="Grimwood J."/>
            <person name="Chapman J.A."/>
            <person name="Shapiro H."/>
            <person name="Aerts A."/>
            <person name="Otillar R.P."/>
            <person name="Terry A.Y."/>
            <person name="Boore J.L."/>
            <person name="Simakov O."/>
            <person name="Marletaz F."/>
            <person name="Cho S.-J."/>
            <person name="Edsinger-Gonzales E."/>
            <person name="Havlak P."/>
            <person name="Kuo D.-H."/>
            <person name="Larsson T."/>
            <person name="Lv J."/>
            <person name="Arendt D."/>
            <person name="Savage R."/>
            <person name="Osoegawa K."/>
            <person name="de Jong P."/>
            <person name="Lindberg D.R."/>
            <person name="Seaver E.C."/>
            <person name="Weisblat D.A."/>
            <person name="Putnam N.H."/>
            <person name="Grigoriev I.V."/>
            <person name="Rokhsar D.S."/>
        </authorList>
    </citation>
    <scope>NUCLEOTIDE SEQUENCE</scope>
    <source>
        <strain evidence="22">I ESC-2004</strain>
    </source>
</reference>
<dbReference type="InterPro" id="IPR035914">
    <property type="entry name" value="Sperma_CUB_dom_sf"/>
</dbReference>
<dbReference type="InterPro" id="IPR056863">
    <property type="entry name" value="LMN_ATRN_NET-like_EGF"/>
</dbReference>
<feature type="domain" description="EGF-like" evidence="18">
    <location>
        <begin position="984"/>
        <end position="1025"/>
    </location>
</feature>
<dbReference type="InterPro" id="IPR049883">
    <property type="entry name" value="NOTCH1_EGF-like"/>
</dbReference>
<dbReference type="PROSITE" id="PS01248">
    <property type="entry name" value="EGF_LAM_1"/>
    <property type="match status" value="3"/>
</dbReference>
<feature type="disulfide bond" evidence="14">
    <location>
        <begin position="1129"/>
        <end position="1138"/>
    </location>
</feature>
<dbReference type="PANTHER" id="PTHR46093:SF16">
    <property type="entry name" value="MULTIPLE EGF-LIKE-DOMAINS 8"/>
    <property type="match status" value="1"/>
</dbReference>
<evidence type="ECO:0000256" key="16">
    <source>
        <dbReference type="SAM" id="SignalP"/>
    </source>
</evidence>
<feature type="domain" description="EGF-like" evidence="18">
    <location>
        <begin position="1325"/>
        <end position="1361"/>
    </location>
</feature>
<accession>R7TGP8</accession>
<feature type="disulfide bond" evidence="13">
    <location>
        <begin position="166"/>
        <end position="176"/>
    </location>
</feature>
<dbReference type="GO" id="GO:0048513">
    <property type="term" value="P:animal organ development"/>
    <property type="evidence" value="ECO:0007669"/>
    <property type="project" value="UniProtKB-ARBA"/>
</dbReference>
<dbReference type="SMART" id="SM00042">
    <property type="entry name" value="CUB"/>
    <property type="match status" value="2"/>
</dbReference>
<evidence type="ECO:0000256" key="1">
    <source>
        <dbReference type="ARBA" id="ARBA00004479"/>
    </source>
</evidence>
<evidence type="ECO:0000256" key="10">
    <source>
        <dbReference type="ARBA" id="ARBA00023157"/>
    </source>
</evidence>
<feature type="disulfide bond" evidence="13">
    <location>
        <begin position="1351"/>
        <end position="1360"/>
    </location>
</feature>
<evidence type="ECO:0000256" key="5">
    <source>
        <dbReference type="ARBA" id="ARBA00022729"/>
    </source>
</evidence>
<dbReference type="FunCoup" id="R7TGP8">
    <property type="interactions" value="485"/>
</dbReference>
<dbReference type="PROSITE" id="PS01186">
    <property type="entry name" value="EGF_2"/>
    <property type="match status" value="3"/>
</dbReference>
<dbReference type="EMBL" id="KB309928">
    <property type="protein sequence ID" value="ELT92973.1"/>
    <property type="molecule type" value="Genomic_DNA"/>
</dbReference>
<keyword evidence="2" id="KW-0880">Kelch repeat</keyword>
<feature type="disulfide bond" evidence="14">
    <location>
        <begin position="1078"/>
        <end position="1087"/>
    </location>
</feature>
<comment type="subcellular location">
    <subcellularLocation>
        <location evidence="1">Membrane</location>
        <topology evidence="1">Single-pass type I membrane protein</topology>
    </subcellularLocation>
</comment>
<dbReference type="FunFam" id="2.10.25.10:FF:000214">
    <property type="entry name" value="Multiple epidermal growth factor-like domains 8"/>
    <property type="match status" value="1"/>
</dbReference>
<dbReference type="EnsemblMetazoa" id="CapteT98908">
    <property type="protein sequence ID" value="CapteP98908"/>
    <property type="gene ID" value="CapteG98908"/>
</dbReference>
<dbReference type="PROSITE" id="PS00010">
    <property type="entry name" value="ASX_HYDROXYL"/>
    <property type="match status" value="1"/>
</dbReference>
<keyword evidence="11" id="KW-0325">Glycoprotein</keyword>
<protein>
    <recommendedName>
        <fullName evidence="23">Multiple epidermal growth factor-like domains protein 8</fullName>
    </recommendedName>
</protein>
<proteinExistence type="predicted"/>
<dbReference type="Gene3D" id="2.120.10.80">
    <property type="entry name" value="Kelch-type beta propeller"/>
    <property type="match status" value="4"/>
</dbReference>
<dbReference type="InterPro" id="IPR002049">
    <property type="entry name" value="LE_dom"/>
</dbReference>
<feature type="disulfide bond" evidence="13">
    <location>
        <begin position="185"/>
        <end position="194"/>
    </location>
</feature>
<dbReference type="STRING" id="283909.R7TGP8"/>
<keyword evidence="22" id="KW-1185">Reference proteome</keyword>
<dbReference type="SMART" id="SM00423">
    <property type="entry name" value="PSI"/>
    <property type="match status" value="8"/>
</dbReference>
<keyword evidence="6" id="KW-0677">Repeat</keyword>
<feature type="disulfide bond" evidence="14">
    <location>
        <begin position="1090"/>
        <end position="1104"/>
    </location>
</feature>
<dbReference type="SUPFAM" id="SSF117281">
    <property type="entry name" value="Kelch motif"/>
    <property type="match status" value="3"/>
</dbReference>
<dbReference type="InterPro" id="IPR006652">
    <property type="entry name" value="Kelch_1"/>
</dbReference>
<keyword evidence="9 15" id="KW-0472">Membrane</keyword>
<dbReference type="InterPro" id="IPR018097">
    <property type="entry name" value="EGF_Ca-bd_CS"/>
</dbReference>
<dbReference type="CDD" id="cd00055">
    <property type="entry name" value="EGF_Lam"/>
    <property type="match status" value="4"/>
</dbReference>
<dbReference type="Pfam" id="PF01437">
    <property type="entry name" value="PSI"/>
    <property type="match status" value="1"/>
</dbReference>
<dbReference type="InterPro" id="IPR002165">
    <property type="entry name" value="Plexin_repeat"/>
</dbReference>
<dbReference type="Gene3D" id="2.10.25.10">
    <property type="entry name" value="Laminin"/>
    <property type="match status" value="8"/>
</dbReference>
<evidence type="ECO:0000256" key="8">
    <source>
        <dbReference type="ARBA" id="ARBA00022989"/>
    </source>
</evidence>
<dbReference type="SMART" id="SM00612">
    <property type="entry name" value="Kelch"/>
    <property type="match status" value="3"/>
</dbReference>
<dbReference type="GO" id="GO:0048731">
    <property type="term" value="P:system development"/>
    <property type="evidence" value="ECO:0007669"/>
    <property type="project" value="UniProtKB-ARBA"/>
</dbReference>
<evidence type="ECO:0000313" key="20">
    <source>
        <dbReference type="EMBL" id="ELT92973.1"/>
    </source>
</evidence>
<evidence type="ECO:0000313" key="21">
    <source>
        <dbReference type="EnsemblMetazoa" id="CapteP98908"/>
    </source>
</evidence>
<dbReference type="InterPro" id="IPR015915">
    <property type="entry name" value="Kelch-typ_b-propeller"/>
</dbReference>
<evidence type="ECO:0000259" key="18">
    <source>
        <dbReference type="PROSITE" id="PS50026"/>
    </source>
</evidence>
<feature type="domain" description="Laminin EGF-like" evidence="19">
    <location>
        <begin position="1107"/>
        <end position="1157"/>
    </location>
</feature>
<dbReference type="CDD" id="cd00041">
    <property type="entry name" value="CUB"/>
    <property type="match status" value="1"/>
</dbReference>
<name>R7TGP8_CAPTE</name>
<dbReference type="InterPro" id="IPR024731">
    <property type="entry name" value="NELL2-like_EGF"/>
</dbReference>
<keyword evidence="8 15" id="KW-1133">Transmembrane helix</keyword>
<evidence type="ECO:0000256" key="4">
    <source>
        <dbReference type="ARBA" id="ARBA00022692"/>
    </source>
</evidence>
<dbReference type="InterPro" id="IPR000152">
    <property type="entry name" value="EGF-type_Asp/Asn_hydroxyl_site"/>
</dbReference>
<feature type="transmembrane region" description="Helical" evidence="15">
    <location>
        <begin position="2460"/>
        <end position="2482"/>
    </location>
</feature>
<evidence type="ECO:0000256" key="3">
    <source>
        <dbReference type="ARBA" id="ARBA00022536"/>
    </source>
</evidence>